<evidence type="ECO:0000259" key="3">
    <source>
        <dbReference type="PROSITE" id="PS50105"/>
    </source>
</evidence>
<reference evidence="4" key="1">
    <citation type="submission" date="2018-02" db="EMBL/GenBank/DDBJ databases">
        <title>Rhizophora mucronata_Transcriptome.</title>
        <authorList>
            <person name="Meera S.P."/>
            <person name="Sreeshan A."/>
            <person name="Augustine A."/>
        </authorList>
    </citation>
    <scope>NUCLEOTIDE SEQUENCE</scope>
    <source>
        <tissue evidence="4">Leaf</tissue>
    </source>
</reference>
<feature type="domain" description="SAM" evidence="3">
    <location>
        <begin position="286"/>
        <end position="330"/>
    </location>
</feature>
<dbReference type="SUPFAM" id="SSF47769">
    <property type="entry name" value="SAM/Pointed domain"/>
    <property type="match status" value="1"/>
</dbReference>
<evidence type="ECO:0000256" key="2">
    <source>
        <dbReference type="SAM" id="MobiDB-lite"/>
    </source>
</evidence>
<feature type="region of interest" description="Disordered" evidence="2">
    <location>
        <begin position="24"/>
        <end position="52"/>
    </location>
</feature>
<dbReference type="Pfam" id="PF00536">
    <property type="entry name" value="SAM_1"/>
    <property type="match status" value="1"/>
</dbReference>
<proteinExistence type="predicted"/>
<dbReference type="InterPro" id="IPR001660">
    <property type="entry name" value="SAM"/>
</dbReference>
<organism evidence="4">
    <name type="scientific">Rhizophora mucronata</name>
    <name type="common">Asiatic mangrove</name>
    <dbReference type="NCBI Taxonomy" id="61149"/>
    <lineage>
        <taxon>Eukaryota</taxon>
        <taxon>Viridiplantae</taxon>
        <taxon>Streptophyta</taxon>
        <taxon>Embryophyta</taxon>
        <taxon>Tracheophyta</taxon>
        <taxon>Spermatophyta</taxon>
        <taxon>Magnoliopsida</taxon>
        <taxon>eudicotyledons</taxon>
        <taxon>Gunneridae</taxon>
        <taxon>Pentapetalae</taxon>
        <taxon>rosids</taxon>
        <taxon>fabids</taxon>
        <taxon>Malpighiales</taxon>
        <taxon>Rhizophoraceae</taxon>
        <taxon>Rhizophora</taxon>
    </lineage>
</organism>
<evidence type="ECO:0000313" key="4">
    <source>
        <dbReference type="EMBL" id="MBW96267.1"/>
    </source>
</evidence>
<dbReference type="SMART" id="SM00454">
    <property type="entry name" value="SAM"/>
    <property type="match status" value="1"/>
</dbReference>
<dbReference type="Gene3D" id="1.10.150.50">
    <property type="entry name" value="Transcription Factor, Ets-1"/>
    <property type="match status" value="1"/>
</dbReference>
<dbReference type="PANTHER" id="PTHR10627:SF74">
    <property type="entry name" value="OS08G0526500 PROTEIN"/>
    <property type="match status" value="1"/>
</dbReference>
<evidence type="ECO:0000256" key="1">
    <source>
        <dbReference type="ARBA" id="ARBA00022737"/>
    </source>
</evidence>
<name>A0A2P2JS19_RHIMU</name>
<dbReference type="EMBL" id="GGEC01015784">
    <property type="protein sequence ID" value="MBW96267.1"/>
    <property type="molecule type" value="Transcribed_RNA"/>
</dbReference>
<keyword evidence="1" id="KW-0677">Repeat</keyword>
<dbReference type="CDD" id="cd09487">
    <property type="entry name" value="SAM_superfamily"/>
    <property type="match status" value="1"/>
</dbReference>
<sequence>MAENSRDRVTITLGQSGQVVKRTATVPEADYSDYPPNAGSKRSIKDRLGSNFDGSLLHESQAHNKRQRGDSYVDVNGMKDICFGKDDLRFKLMRKNVCRKAQSDDHGKSVDLREKLSRKMQPPVPPCSSLDMQQRMPRQKETFRSCPDIWQRMLEPKDTIFRQISPTRSADDLPMMRSSRNSYSPWMLDHIRQRSPVQITGASRGISPPRNVEARKQRPLSRTFEDVRIPSYVNRDVLNAPRSVSSSTAFMTKSVLPTAPSKPAAPLPVQLPPPGGVPQRSLFMGEEQQTVEGFLHSLGLGKYAFLFKNEEVDMAALKQMGENDFKELGVPMGPRKKILRALVALNHLERCTLKADTS</sequence>
<accession>A0A2P2JS19</accession>
<protein>
    <recommendedName>
        <fullName evidence="3">SAM domain-containing protein</fullName>
    </recommendedName>
</protein>
<feature type="region of interest" description="Disordered" evidence="2">
    <location>
        <begin position="116"/>
        <end position="138"/>
    </location>
</feature>
<dbReference type="AlphaFoldDB" id="A0A2P2JS19"/>
<dbReference type="InterPro" id="IPR013761">
    <property type="entry name" value="SAM/pointed_sf"/>
</dbReference>
<dbReference type="PANTHER" id="PTHR10627">
    <property type="entry name" value="SCP160"/>
    <property type="match status" value="1"/>
</dbReference>
<dbReference type="PROSITE" id="PS50105">
    <property type="entry name" value="SAM_DOMAIN"/>
    <property type="match status" value="1"/>
</dbReference>
<feature type="region of interest" description="Disordered" evidence="2">
    <location>
        <begin position="200"/>
        <end position="219"/>
    </location>
</feature>